<proteinExistence type="inferred from homology"/>
<dbReference type="GO" id="GO:0005262">
    <property type="term" value="F:calcium channel activity"/>
    <property type="evidence" value="ECO:0007669"/>
    <property type="project" value="TreeGrafter"/>
</dbReference>
<evidence type="ECO:0000256" key="1">
    <source>
        <dbReference type="ARBA" id="ARBA00004141"/>
    </source>
</evidence>
<dbReference type="KEGG" id="bgt:106080311"/>
<dbReference type="Pfam" id="PF20519">
    <property type="entry name" value="Polycystin_dom"/>
    <property type="match status" value="1"/>
</dbReference>
<comment type="similarity">
    <text evidence="2">Belongs to the polycystin family.</text>
</comment>
<dbReference type="InterPro" id="IPR046791">
    <property type="entry name" value="Polycystin_dom"/>
</dbReference>
<keyword evidence="4 6" id="KW-1133">Transmembrane helix</keyword>
<dbReference type="VEuPathDB" id="VectorBase:BGLB038998"/>
<evidence type="ECO:0000256" key="6">
    <source>
        <dbReference type="SAM" id="Phobius"/>
    </source>
</evidence>
<keyword evidence="3 6" id="KW-0812">Transmembrane</keyword>
<feature type="domain" description="Polycystin" evidence="7">
    <location>
        <begin position="56"/>
        <end position="215"/>
    </location>
</feature>
<evidence type="ECO:0000259" key="7">
    <source>
        <dbReference type="Pfam" id="PF20519"/>
    </source>
</evidence>
<accession>A0A2C9M632</accession>
<dbReference type="GO" id="GO:0016020">
    <property type="term" value="C:membrane"/>
    <property type="evidence" value="ECO:0007669"/>
    <property type="project" value="UniProtKB-SubCell"/>
</dbReference>
<organism evidence="8 9">
    <name type="scientific">Biomphalaria glabrata</name>
    <name type="common">Bloodfluke planorb</name>
    <name type="synonym">Freshwater snail</name>
    <dbReference type="NCBI Taxonomy" id="6526"/>
    <lineage>
        <taxon>Eukaryota</taxon>
        <taxon>Metazoa</taxon>
        <taxon>Spiralia</taxon>
        <taxon>Lophotrochozoa</taxon>
        <taxon>Mollusca</taxon>
        <taxon>Gastropoda</taxon>
        <taxon>Heterobranchia</taxon>
        <taxon>Euthyneura</taxon>
        <taxon>Panpulmonata</taxon>
        <taxon>Hygrophila</taxon>
        <taxon>Lymnaeoidea</taxon>
        <taxon>Planorbidae</taxon>
        <taxon>Biomphalaria</taxon>
    </lineage>
</organism>
<name>A0A2C9M632_BIOGL</name>
<evidence type="ECO:0000256" key="5">
    <source>
        <dbReference type="ARBA" id="ARBA00023136"/>
    </source>
</evidence>
<dbReference type="Proteomes" id="UP000076420">
    <property type="component" value="Unassembled WGS sequence"/>
</dbReference>
<sequence length="215" mass="25292">MIRDFFLYTIFMIFILLLVYGHMDILARFHQIRFTKHHYLGIYDPLNVNDMEEDLFMEIHDASGMWSYLNDVLLTRLIPNERNNSLKESLYLFGTVRLRQTRVKPDSGACSDLPETIRMIYNTEICIHSMEDGQEENNSFVNSWKVVYEDYVEDLEDSPFVYKSAEQLRTASFSGQRATYSGGGFVANFSRDNIQEARITLDTIKQSKWLDQYTR</sequence>
<keyword evidence="5 6" id="KW-0472">Membrane</keyword>
<feature type="transmembrane region" description="Helical" evidence="6">
    <location>
        <begin position="6"/>
        <end position="27"/>
    </location>
</feature>
<evidence type="ECO:0000313" key="8">
    <source>
        <dbReference type="EnsemblMetazoa" id="BGLB038998-PA"/>
    </source>
</evidence>
<dbReference type="InterPro" id="IPR051223">
    <property type="entry name" value="Polycystin"/>
</dbReference>
<dbReference type="PANTHER" id="PTHR10877:SF194">
    <property type="entry name" value="LOCATION OF VULVA DEFECTIVE 1"/>
    <property type="match status" value="1"/>
</dbReference>
<evidence type="ECO:0000313" key="9">
    <source>
        <dbReference type="Proteomes" id="UP000076420"/>
    </source>
</evidence>
<dbReference type="VEuPathDB" id="VectorBase:BGLAX_031425"/>
<evidence type="ECO:0000256" key="2">
    <source>
        <dbReference type="ARBA" id="ARBA00007200"/>
    </source>
</evidence>
<gene>
    <name evidence="8" type="primary">106080311</name>
</gene>
<dbReference type="EnsemblMetazoa" id="BGLB038998-RA">
    <property type="protein sequence ID" value="BGLB038998-PA"/>
    <property type="gene ID" value="BGLB038998"/>
</dbReference>
<reference evidence="8" key="1">
    <citation type="submission" date="2020-05" db="UniProtKB">
        <authorList>
            <consortium name="EnsemblMetazoa"/>
        </authorList>
    </citation>
    <scope>IDENTIFICATION</scope>
    <source>
        <strain evidence="8">BB02</strain>
    </source>
</reference>
<evidence type="ECO:0000256" key="3">
    <source>
        <dbReference type="ARBA" id="ARBA00022692"/>
    </source>
</evidence>
<evidence type="ECO:0000256" key="4">
    <source>
        <dbReference type="ARBA" id="ARBA00022989"/>
    </source>
</evidence>
<dbReference type="GO" id="GO:0050982">
    <property type="term" value="P:detection of mechanical stimulus"/>
    <property type="evidence" value="ECO:0007669"/>
    <property type="project" value="TreeGrafter"/>
</dbReference>
<protein>
    <recommendedName>
        <fullName evidence="7">Polycystin domain-containing protein</fullName>
    </recommendedName>
</protein>
<dbReference type="AlphaFoldDB" id="A0A2C9M632"/>
<comment type="subcellular location">
    <subcellularLocation>
        <location evidence="1">Membrane</location>
        <topology evidence="1">Multi-pass membrane protein</topology>
    </subcellularLocation>
</comment>
<dbReference type="PANTHER" id="PTHR10877">
    <property type="entry name" value="POLYCYSTIN FAMILY MEMBER"/>
    <property type="match status" value="1"/>
</dbReference>